<dbReference type="AlphaFoldDB" id="A0A8J1U6F3"/>
<keyword evidence="3" id="KW-0812">Transmembrane</keyword>
<proteinExistence type="predicted"/>
<name>A0A8J1U6F3_OWEFU</name>
<dbReference type="Proteomes" id="UP000749559">
    <property type="component" value="Unassembled WGS sequence"/>
</dbReference>
<feature type="region of interest" description="Disordered" evidence="2">
    <location>
        <begin position="138"/>
        <end position="184"/>
    </location>
</feature>
<evidence type="ECO:0000313" key="5">
    <source>
        <dbReference type="Proteomes" id="UP000749559"/>
    </source>
</evidence>
<evidence type="ECO:0000256" key="1">
    <source>
        <dbReference type="SAM" id="Coils"/>
    </source>
</evidence>
<gene>
    <name evidence="4" type="ORF">OFUS_LOCUS19897</name>
</gene>
<accession>A0A8J1U6F3</accession>
<keyword evidence="3" id="KW-0472">Membrane</keyword>
<reference evidence="4" key="1">
    <citation type="submission" date="2022-03" db="EMBL/GenBank/DDBJ databases">
        <authorList>
            <person name="Martin C."/>
        </authorList>
    </citation>
    <scope>NUCLEOTIDE SEQUENCE</scope>
</reference>
<keyword evidence="3" id="KW-1133">Transmembrane helix</keyword>
<keyword evidence="5" id="KW-1185">Reference proteome</keyword>
<evidence type="ECO:0000256" key="2">
    <source>
        <dbReference type="SAM" id="MobiDB-lite"/>
    </source>
</evidence>
<feature type="compositionally biased region" description="Basic and acidic residues" evidence="2">
    <location>
        <begin position="173"/>
        <end position="184"/>
    </location>
</feature>
<feature type="transmembrane region" description="Helical" evidence="3">
    <location>
        <begin position="106"/>
        <end position="127"/>
    </location>
</feature>
<keyword evidence="1" id="KW-0175">Coiled coil</keyword>
<sequence>MDNSTESNVEEKNQTGFVVVEHEECLRHIKDAVNDDIKKLEQRIVLLEKQLKLHKYSQILQERFVNVVMAFIMMISPVCLSFALDFSMRGGRGYYGREGQLLKENLIRLLLAFSCMVGLPVFVNAMLEWKEIPIDDSISATHDKDEADEIESEDDEVIEEEEENNSESEEKDENNNVKVEEKEE</sequence>
<evidence type="ECO:0000313" key="4">
    <source>
        <dbReference type="EMBL" id="CAH1795342.1"/>
    </source>
</evidence>
<dbReference type="EMBL" id="CAIIXF020000009">
    <property type="protein sequence ID" value="CAH1795342.1"/>
    <property type="molecule type" value="Genomic_DNA"/>
</dbReference>
<feature type="transmembrane region" description="Helical" evidence="3">
    <location>
        <begin position="64"/>
        <end position="86"/>
    </location>
</feature>
<feature type="compositionally biased region" description="Acidic residues" evidence="2">
    <location>
        <begin position="146"/>
        <end position="172"/>
    </location>
</feature>
<feature type="coiled-coil region" evidence="1">
    <location>
        <begin position="30"/>
        <end position="57"/>
    </location>
</feature>
<organism evidence="4 5">
    <name type="scientific">Owenia fusiformis</name>
    <name type="common">Polychaete worm</name>
    <dbReference type="NCBI Taxonomy" id="6347"/>
    <lineage>
        <taxon>Eukaryota</taxon>
        <taxon>Metazoa</taxon>
        <taxon>Spiralia</taxon>
        <taxon>Lophotrochozoa</taxon>
        <taxon>Annelida</taxon>
        <taxon>Polychaeta</taxon>
        <taxon>Sedentaria</taxon>
        <taxon>Canalipalpata</taxon>
        <taxon>Sabellida</taxon>
        <taxon>Oweniida</taxon>
        <taxon>Oweniidae</taxon>
        <taxon>Owenia</taxon>
    </lineage>
</organism>
<evidence type="ECO:0000256" key="3">
    <source>
        <dbReference type="SAM" id="Phobius"/>
    </source>
</evidence>
<comment type="caution">
    <text evidence="4">The sequence shown here is derived from an EMBL/GenBank/DDBJ whole genome shotgun (WGS) entry which is preliminary data.</text>
</comment>
<protein>
    <submittedName>
        <fullName evidence="4">Uncharacterized protein</fullName>
    </submittedName>
</protein>